<dbReference type="OrthoDB" id="5359408at2"/>
<keyword evidence="2" id="KW-1185">Reference proteome</keyword>
<evidence type="ECO:0000313" key="1">
    <source>
        <dbReference type="EMBL" id="ARQ99031.1"/>
    </source>
</evidence>
<accession>A0A1X9SS22</accession>
<protein>
    <submittedName>
        <fullName evidence="1">Uncharacterized protein</fullName>
    </submittedName>
</protein>
<name>A0A1X9SS22_9BACT</name>
<dbReference type="Gene3D" id="3.40.50.150">
    <property type="entry name" value="Vaccinia Virus protein VP39"/>
    <property type="match status" value="1"/>
</dbReference>
<evidence type="ECO:0000313" key="2">
    <source>
        <dbReference type="Proteomes" id="UP000194309"/>
    </source>
</evidence>
<organism evidence="1 2">
    <name type="scientific">Campylobacter devanensis</name>
    <dbReference type="NCBI Taxonomy" id="3161138"/>
    <lineage>
        <taxon>Bacteria</taxon>
        <taxon>Pseudomonadati</taxon>
        <taxon>Campylobacterota</taxon>
        <taxon>Epsilonproteobacteria</taxon>
        <taxon>Campylobacterales</taxon>
        <taxon>Campylobacteraceae</taxon>
        <taxon>Campylobacter</taxon>
    </lineage>
</organism>
<dbReference type="STRING" id="1660064.CIGN_0742"/>
<accession>A0A381D8H8</accession>
<dbReference type="Proteomes" id="UP000194309">
    <property type="component" value="Chromosome"/>
</dbReference>
<reference evidence="1 2" key="1">
    <citation type="journal article" date="2017" name="Genome Biol. Evol.">
        <title>Comparative Genomic Analysis Identifies a Campylobacter Clade Deficient in Selenium Metabolism.</title>
        <authorList>
            <person name="Miller W.G."/>
            <person name="Yee E."/>
            <person name="Lopes B.S."/>
            <person name="Chapman M.H."/>
            <person name="Huynh S."/>
            <person name="Bono J.L."/>
            <person name="Parker C.T."/>
            <person name="Strachan N.J.C."/>
            <person name="Forbes K.J."/>
        </authorList>
    </citation>
    <scope>NUCLEOTIDE SEQUENCE [LARGE SCALE GENOMIC DNA]</scope>
    <source>
        <strain evidence="1 2">NCTC 13003</strain>
    </source>
</reference>
<dbReference type="SUPFAM" id="SSF53335">
    <property type="entry name" value="S-adenosyl-L-methionine-dependent methyltransferases"/>
    <property type="match status" value="1"/>
</dbReference>
<gene>
    <name evidence="1" type="ORF">CIGN_0742</name>
</gene>
<dbReference type="KEGG" id="cdev:CIGN_0742"/>
<sequence>MAYQEKKWQNFYENAWAIRAEFMSQFINRGGYNALQVIGELEKKERYYHLAINDDGNYEWQRKRIESEKFNFADIPHNKITSLNGLNILVPFYTNTSIVNMIIDALALEQYDSVIELGCGYGQNLFKIFYNGGGVNLRYFGGEFTSSGVEMAKKLASIEPNMRAEFFHFNHLKPKFDKKLDFGKKVLVFTCHTIEQVKEIPDNWFKVVASIAPFVRCIHAEPFGFQIRNLGEASKNHKDYFIQNGWNLNFASTLKKANQNGDIIIEDAMLEYSCGTDPFNPTSIAVWRTV</sequence>
<dbReference type="AlphaFoldDB" id="A0A1X9SS22"/>
<dbReference type="EMBL" id="CP018788">
    <property type="protein sequence ID" value="ARQ99031.1"/>
    <property type="molecule type" value="Genomic_DNA"/>
</dbReference>
<proteinExistence type="predicted"/>
<dbReference type="InterPro" id="IPR029063">
    <property type="entry name" value="SAM-dependent_MTases_sf"/>
</dbReference>